<evidence type="ECO:0000256" key="20">
    <source>
        <dbReference type="ARBA" id="ARBA00049161"/>
    </source>
</evidence>
<evidence type="ECO:0000256" key="16">
    <source>
        <dbReference type="ARBA" id="ARBA00032510"/>
    </source>
</evidence>
<sequence>MLPPSNTSGQSPAAPGTGATVSRWLSYLEAIHPTEIDLGLDRVLIVMRRLFPRKPVARIITIGGTNGKGSAVASLEALLQAAGRTTGAYTSPHLQAYNERIRLNGRDIDDASLVAAFERVEAARRNISLTYFEFGTLAAFVALAEAGVQDWLLEVGLGGRLDAVNVLDPDFAMITSVDIDHVAFLGDNREVIGFEKAGILRPGIPAVFADTDPPQSVLQQVSAQGVALALAGRDYQLQEHESADGEPSTSVLLHYRDEEIRLPAGPLPVPSVAGAVVAVRSLAPELGIAQIEAALARLRVPGRFERMATYPDLYVDVGHNPHAATWLAGRLSALKGTERRVIAVYAALADKDVAGVFQAMEPVVDHWWLAGLSVPRGLDSETMLGKAKGQGIAACARVDTVAEAINGARAQARPQDLIIVFGSFFTVAEAREFLAPVRARQRLEWFLDADGREEICPGLLLDDRGGGEPPVSYSEQLAGARRASGESEALVAMYGATLGVPVVACAFEYSFLDGRLGEVVGEKFVQAANAAIQRRVPLVCFSASGGARVQEGLLALLQMAKTAAVLERMKQEGIPYISVMTEQVYGEVAASLAMLGDLNIAESGCRAGYQSPSDMSQVELKGLPAGFQGSQFLLEHGAVDMILERHQMRERIAHILAKFSGRGQPPG</sequence>
<dbReference type="Pfam" id="PF02875">
    <property type="entry name" value="Mur_ligase_C"/>
    <property type="match status" value="1"/>
</dbReference>
<keyword evidence="8" id="KW-0436">Ligase</keyword>
<comment type="catalytic activity">
    <reaction evidence="17">
        <text>(6S)-5,6,7,8-tetrahydrofolyl-(gamma-L-Glu)(n) + L-glutamate + ATP = (6S)-5,6,7,8-tetrahydrofolyl-(gamma-L-Glu)(n+1) + ADP + phosphate + H(+)</text>
        <dbReference type="Rhea" id="RHEA:10580"/>
        <dbReference type="Rhea" id="RHEA-COMP:14738"/>
        <dbReference type="Rhea" id="RHEA-COMP:14740"/>
        <dbReference type="ChEBI" id="CHEBI:15378"/>
        <dbReference type="ChEBI" id="CHEBI:29985"/>
        <dbReference type="ChEBI" id="CHEBI:30616"/>
        <dbReference type="ChEBI" id="CHEBI:43474"/>
        <dbReference type="ChEBI" id="CHEBI:141005"/>
        <dbReference type="ChEBI" id="CHEBI:456216"/>
        <dbReference type="EC" id="6.3.2.17"/>
    </reaction>
</comment>
<organism evidence="22 23">
    <name type="scientific">Marinobacter qingdaonensis</name>
    <dbReference type="NCBI Taxonomy" id="3108486"/>
    <lineage>
        <taxon>Bacteria</taxon>
        <taxon>Pseudomonadati</taxon>
        <taxon>Pseudomonadota</taxon>
        <taxon>Gammaproteobacteria</taxon>
        <taxon>Pseudomonadales</taxon>
        <taxon>Marinobacteraceae</taxon>
        <taxon>Marinobacter</taxon>
    </lineage>
</organism>
<evidence type="ECO:0000256" key="9">
    <source>
        <dbReference type="ARBA" id="ARBA00022723"/>
    </source>
</evidence>
<evidence type="ECO:0000256" key="5">
    <source>
        <dbReference type="ARBA" id="ARBA00013023"/>
    </source>
</evidence>
<evidence type="ECO:0000256" key="6">
    <source>
        <dbReference type="ARBA" id="ARBA00013025"/>
    </source>
</evidence>
<protein>
    <recommendedName>
        <fullName evidence="7">Dihydrofolate synthase/folylpolyglutamate synthase</fullName>
        <ecNumber evidence="5">6.3.2.12</ecNumber>
        <ecNumber evidence="6">6.3.2.17</ecNumber>
    </recommendedName>
    <alternativeName>
        <fullName evidence="16">Folylpoly-gamma-glutamate synthetase-dihydrofolate synthetase</fullName>
    </alternativeName>
    <alternativeName>
        <fullName evidence="14">Folylpolyglutamate synthetase</fullName>
    </alternativeName>
    <alternativeName>
        <fullName evidence="15">Tetrahydrofolylpolyglutamate synthase</fullName>
    </alternativeName>
</protein>
<dbReference type="SUPFAM" id="SSF53244">
    <property type="entry name" value="MurD-like peptide ligases, peptide-binding domain"/>
    <property type="match status" value="1"/>
</dbReference>
<dbReference type="PRINTS" id="PR01070">
    <property type="entry name" value="ACCCTRFRASEB"/>
</dbReference>
<dbReference type="InterPro" id="IPR001645">
    <property type="entry name" value="Folylpolyglutamate_synth"/>
</dbReference>
<dbReference type="InterPro" id="IPR036615">
    <property type="entry name" value="Mur_ligase_C_dom_sf"/>
</dbReference>
<dbReference type="GO" id="GO:0016740">
    <property type="term" value="F:transferase activity"/>
    <property type="evidence" value="ECO:0007669"/>
    <property type="project" value="UniProtKB-KW"/>
</dbReference>
<dbReference type="InterPro" id="IPR011762">
    <property type="entry name" value="COA_CT_N"/>
</dbReference>
<dbReference type="NCBIfam" id="TIGR01499">
    <property type="entry name" value="folC"/>
    <property type="match status" value="1"/>
</dbReference>
<accession>A0ABU5P1I2</accession>
<dbReference type="Proteomes" id="UP001305746">
    <property type="component" value="Unassembled WGS sequence"/>
</dbReference>
<comment type="catalytic activity">
    <reaction evidence="18">
        <text>10-formyltetrahydrofolyl-(gamma-L-Glu)(n) + L-glutamate + ATP = 10-formyltetrahydrofolyl-(gamma-L-Glu)(n+1) + ADP + phosphate + H(+)</text>
        <dbReference type="Rhea" id="RHEA:51904"/>
        <dbReference type="Rhea" id="RHEA-COMP:13088"/>
        <dbReference type="Rhea" id="RHEA-COMP:14300"/>
        <dbReference type="ChEBI" id="CHEBI:15378"/>
        <dbReference type="ChEBI" id="CHEBI:29985"/>
        <dbReference type="ChEBI" id="CHEBI:30616"/>
        <dbReference type="ChEBI" id="CHEBI:43474"/>
        <dbReference type="ChEBI" id="CHEBI:134413"/>
        <dbReference type="ChEBI" id="CHEBI:456216"/>
        <dbReference type="EC" id="6.3.2.17"/>
    </reaction>
</comment>
<comment type="function">
    <text evidence="1">Functions in two distinct reactions of the de novo folate biosynthetic pathway. Catalyzes the addition of a glutamate residue to dihydropteroate (7,8-dihydropteroate or H2Pte) to form dihydrofolate (7,8-dihydrofolate monoglutamate or H2Pte-Glu). Also catalyzes successive additions of L-glutamate to tetrahydrofolate or 10-formyltetrahydrofolate or 5,10-methylenetetrahydrofolate, leading to folylpolyglutamate derivatives.</text>
</comment>
<comment type="similarity">
    <text evidence="4">Belongs to the folylpolyglutamate synthase family.</text>
</comment>
<evidence type="ECO:0000256" key="8">
    <source>
        <dbReference type="ARBA" id="ARBA00022598"/>
    </source>
</evidence>
<keyword evidence="22" id="KW-0808">Transferase</keyword>
<keyword evidence="12" id="KW-0460">Magnesium</keyword>
<dbReference type="SUPFAM" id="SSF52096">
    <property type="entry name" value="ClpP/crotonase"/>
    <property type="match status" value="1"/>
</dbReference>
<keyword evidence="23" id="KW-1185">Reference proteome</keyword>
<dbReference type="Pfam" id="PF01039">
    <property type="entry name" value="Carboxyl_trans"/>
    <property type="match status" value="1"/>
</dbReference>
<evidence type="ECO:0000256" key="18">
    <source>
        <dbReference type="ARBA" id="ARBA00047808"/>
    </source>
</evidence>
<evidence type="ECO:0000259" key="21">
    <source>
        <dbReference type="PROSITE" id="PS50980"/>
    </source>
</evidence>
<comment type="catalytic activity">
    <reaction evidence="20">
        <text>7,8-dihydropteroate + L-glutamate + ATP = 7,8-dihydrofolate + ADP + phosphate + H(+)</text>
        <dbReference type="Rhea" id="RHEA:23584"/>
        <dbReference type="ChEBI" id="CHEBI:15378"/>
        <dbReference type="ChEBI" id="CHEBI:17839"/>
        <dbReference type="ChEBI" id="CHEBI:29985"/>
        <dbReference type="ChEBI" id="CHEBI:30616"/>
        <dbReference type="ChEBI" id="CHEBI:43474"/>
        <dbReference type="ChEBI" id="CHEBI:57451"/>
        <dbReference type="ChEBI" id="CHEBI:456216"/>
        <dbReference type="EC" id="6.3.2.12"/>
    </reaction>
</comment>
<evidence type="ECO:0000256" key="2">
    <source>
        <dbReference type="ARBA" id="ARBA00004799"/>
    </source>
</evidence>
<dbReference type="EC" id="6.3.2.12" evidence="5"/>
<dbReference type="InterPro" id="IPR004101">
    <property type="entry name" value="Mur_ligase_C"/>
</dbReference>
<gene>
    <name evidence="22" type="ORF">U5822_14730</name>
</gene>
<dbReference type="RefSeq" id="WP_322856363.1">
    <property type="nucleotide sequence ID" value="NZ_JAYDCJ010000003.1"/>
</dbReference>
<keyword evidence="11" id="KW-0067">ATP-binding</keyword>
<dbReference type="Gene3D" id="3.90.190.20">
    <property type="entry name" value="Mur ligase, C-terminal domain"/>
    <property type="match status" value="1"/>
</dbReference>
<proteinExistence type="inferred from homology"/>
<name>A0ABU5P1I2_9GAMM</name>
<comment type="pathway">
    <text evidence="3">Cofactor biosynthesis; tetrahydrofolylpolyglutamate biosynthesis.</text>
</comment>
<dbReference type="Gene3D" id="3.90.226.10">
    <property type="entry name" value="2-enoyl-CoA Hydratase, Chain A, domain 1"/>
    <property type="match status" value="1"/>
</dbReference>
<evidence type="ECO:0000313" key="23">
    <source>
        <dbReference type="Proteomes" id="UP001305746"/>
    </source>
</evidence>
<dbReference type="SUPFAM" id="SSF53623">
    <property type="entry name" value="MurD-like peptide ligases, catalytic domain"/>
    <property type="match status" value="1"/>
</dbReference>
<dbReference type="PANTHER" id="PTHR11136">
    <property type="entry name" value="FOLYLPOLYGLUTAMATE SYNTHASE-RELATED"/>
    <property type="match status" value="1"/>
</dbReference>
<keyword evidence="10" id="KW-0547">Nucleotide-binding</keyword>
<dbReference type="InterPro" id="IPR029045">
    <property type="entry name" value="ClpP/crotonase-like_dom_sf"/>
</dbReference>
<dbReference type="PANTHER" id="PTHR11136:SF0">
    <property type="entry name" value="DIHYDROFOLATE SYNTHETASE-RELATED"/>
    <property type="match status" value="1"/>
</dbReference>
<dbReference type="EMBL" id="JAYDCJ010000003">
    <property type="protein sequence ID" value="MEA1081928.1"/>
    <property type="molecule type" value="Genomic_DNA"/>
</dbReference>
<keyword evidence="13" id="KW-0289">Folate biosynthesis</keyword>
<dbReference type="PROSITE" id="PS50980">
    <property type="entry name" value="COA_CT_NTER"/>
    <property type="match status" value="1"/>
</dbReference>
<feature type="domain" description="CoA carboxyltransferase N-terminal" evidence="21">
    <location>
        <begin position="405"/>
        <end position="667"/>
    </location>
</feature>
<comment type="catalytic activity">
    <reaction evidence="19">
        <text>(6R)-5,10-methylenetetrahydrofolyl-(gamma-L-Glu)(n) + L-glutamate + ATP = (6R)-5,10-methylenetetrahydrofolyl-(gamma-L-Glu)(n+1) + ADP + phosphate + H(+)</text>
        <dbReference type="Rhea" id="RHEA:51912"/>
        <dbReference type="Rhea" id="RHEA-COMP:13257"/>
        <dbReference type="Rhea" id="RHEA-COMP:13258"/>
        <dbReference type="ChEBI" id="CHEBI:15378"/>
        <dbReference type="ChEBI" id="CHEBI:29985"/>
        <dbReference type="ChEBI" id="CHEBI:30616"/>
        <dbReference type="ChEBI" id="CHEBI:43474"/>
        <dbReference type="ChEBI" id="CHEBI:136572"/>
        <dbReference type="ChEBI" id="CHEBI:456216"/>
        <dbReference type="EC" id="6.3.2.17"/>
    </reaction>
</comment>
<reference evidence="22 23" key="1">
    <citation type="submission" date="2023-12" db="EMBL/GenBank/DDBJ databases">
        <title>Marinobacter qingdaonensis sp. nov., isolated from the intertidal sediment of Qingdao, PR China.</title>
        <authorList>
            <person name="Li Y."/>
        </authorList>
    </citation>
    <scope>NUCLEOTIDE SEQUENCE [LARGE SCALE GENOMIC DNA]</scope>
    <source>
        <strain evidence="22 23">ASW11-75</strain>
    </source>
</reference>
<comment type="pathway">
    <text evidence="2">Cofactor biosynthesis; tetrahydrofolate biosynthesis; 7,8-dihydrofolate from 2-amino-4-hydroxy-6-hydroxymethyl-7,8-dihydropteridine diphosphate and 4-aminobenzoate: step 2/2.</text>
</comment>
<evidence type="ECO:0000256" key="13">
    <source>
        <dbReference type="ARBA" id="ARBA00022909"/>
    </source>
</evidence>
<evidence type="ECO:0000256" key="1">
    <source>
        <dbReference type="ARBA" id="ARBA00002714"/>
    </source>
</evidence>
<dbReference type="InterPro" id="IPR034733">
    <property type="entry name" value="AcCoA_carboxyl_beta"/>
</dbReference>
<evidence type="ECO:0000256" key="12">
    <source>
        <dbReference type="ARBA" id="ARBA00022842"/>
    </source>
</evidence>
<dbReference type="InterPro" id="IPR000438">
    <property type="entry name" value="Acetyl_CoA_COase_Trfase_b_su"/>
</dbReference>
<evidence type="ECO:0000256" key="3">
    <source>
        <dbReference type="ARBA" id="ARBA00005150"/>
    </source>
</evidence>
<evidence type="ECO:0000256" key="11">
    <source>
        <dbReference type="ARBA" id="ARBA00022840"/>
    </source>
</evidence>
<evidence type="ECO:0000256" key="14">
    <source>
        <dbReference type="ARBA" id="ARBA00030048"/>
    </source>
</evidence>
<evidence type="ECO:0000256" key="10">
    <source>
        <dbReference type="ARBA" id="ARBA00022741"/>
    </source>
</evidence>
<evidence type="ECO:0000313" key="22">
    <source>
        <dbReference type="EMBL" id="MEA1081928.1"/>
    </source>
</evidence>
<dbReference type="Gene3D" id="3.40.1190.10">
    <property type="entry name" value="Mur-like, catalytic domain"/>
    <property type="match status" value="1"/>
</dbReference>
<comment type="caution">
    <text evidence="22">The sequence shown here is derived from an EMBL/GenBank/DDBJ whole genome shotgun (WGS) entry which is preliminary data.</text>
</comment>
<dbReference type="EC" id="6.3.2.17" evidence="6"/>
<dbReference type="InterPro" id="IPR036565">
    <property type="entry name" value="Mur-like_cat_sf"/>
</dbReference>
<evidence type="ECO:0000256" key="15">
    <source>
        <dbReference type="ARBA" id="ARBA00030592"/>
    </source>
</evidence>
<evidence type="ECO:0000256" key="4">
    <source>
        <dbReference type="ARBA" id="ARBA00008276"/>
    </source>
</evidence>
<evidence type="ECO:0000256" key="17">
    <source>
        <dbReference type="ARBA" id="ARBA00047493"/>
    </source>
</evidence>
<evidence type="ECO:0000256" key="7">
    <source>
        <dbReference type="ARBA" id="ARBA00019357"/>
    </source>
</evidence>
<evidence type="ECO:0000256" key="19">
    <source>
        <dbReference type="ARBA" id="ARBA00049035"/>
    </source>
</evidence>
<keyword evidence="9" id="KW-0479">Metal-binding</keyword>